<comment type="cofactor">
    <cofactor evidence="7">
        <name>Zn(2+)</name>
        <dbReference type="ChEBI" id="CHEBI:29105"/>
    </cofactor>
    <text evidence="7">Binds 1 zinc ion.</text>
</comment>
<dbReference type="PANTHER" id="PTHR46986">
    <property type="entry name" value="ENDORIBONUCLEASE YBEY, CHLOROPLASTIC"/>
    <property type="match status" value="1"/>
</dbReference>
<dbReference type="Proteomes" id="UP000184510">
    <property type="component" value="Unassembled WGS sequence"/>
</dbReference>
<evidence type="ECO:0000313" key="8">
    <source>
        <dbReference type="EMBL" id="SHJ17613.1"/>
    </source>
</evidence>
<organism evidence="8 9">
    <name type="scientific">Rubritalea squalenifaciens DSM 18772</name>
    <dbReference type="NCBI Taxonomy" id="1123071"/>
    <lineage>
        <taxon>Bacteria</taxon>
        <taxon>Pseudomonadati</taxon>
        <taxon>Verrucomicrobiota</taxon>
        <taxon>Verrucomicrobiia</taxon>
        <taxon>Verrucomicrobiales</taxon>
        <taxon>Rubritaleaceae</taxon>
        <taxon>Rubritalea</taxon>
    </lineage>
</organism>
<proteinExistence type="inferred from homology"/>
<dbReference type="InParanoid" id="A0A1M6H620"/>
<keyword evidence="6 7" id="KW-0862">Zinc</keyword>
<keyword evidence="7" id="KW-0698">rRNA processing</keyword>
<comment type="similarity">
    <text evidence="1 7">Belongs to the endoribonuclease YbeY family.</text>
</comment>
<dbReference type="EMBL" id="FQYR01000003">
    <property type="protein sequence ID" value="SHJ17613.1"/>
    <property type="molecule type" value="Genomic_DNA"/>
</dbReference>
<dbReference type="OrthoDB" id="9807740at2"/>
<dbReference type="AlphaFoldDB" id="A0A1M6H620"/>
<keyword evidence="9" id="KW-1185">Reference proteome</keyword>
<name>A0A1M6H620_9BACT</name>
<evidence type="ECO:0000256" key="5">
    <source>
        <dbReference type="ARBA" id="ARBA00022801"/>
    </source>
</evidence>
<keyword evidence="3 7" id="KW-0479">Metal-binding</keyword>
<dbReference type="GO" id="GO:0004521">
    <property type="term" value="F:RNA endonuclease activity"/>
    <property type="evidence" value="ECO:0007669"/>
    <property type="project" value="UniProtKB-UniRule"/>
</dbReference>
<reference evidence="8 9" key="1">
    <citation type="submission" date="2016-11" db="EMBL/GenBank/DDBJ databases">
        <authorList>
            <person name="Jaros S."/>
            <person name="Januszkiewicz K."/>
            <person name="Wedrychowicz H."/>
        </authorList>
    </citation>
    <scope>NUCLEOTIDE SEQUENCE [LARGE SCALE GENOMIC DNA]</scope>
    <source>
        <strain evidence="8 9">DSM 18772</strain>
    </source>
</reference>
<keyword evidence="2 7" id="KW-0540">Nuclease</keyword>
<evidence type="ECO:0000313" key="9">
    <source>
        <dbReference type="Proteomes" id="UP000184510"/>
    </source>
</evidence>
<keyword evidence="5 7" id="KW-0378">Hydrolase</keyword>
<dbReference type="GO" id="GO:0005737">
    <property type="term" value="C:cytoplasm"/>
    <property type="evidence" value="ECO:0007669"/>
    <property type="project" value="UniProtKB-SubCell"/>
</dbReference>
<dbReference type="SUPFAM" id="SSF55486">
    <property type="entry name" value="Metalloproteases ('zincins'), catalytic domain"/>
    <property type="match status" value="1"/>
</dbReference>
<evidence type="ECO:0000256" key="3">
    <source>
        <dbReference type="ARBA" id="ARBA00022723"/>
    </source>
</evidence>
<accession>A0A1M6H620</accession>
<evidence type="ECO:0000256" key="6">
    <source>
        <dbReference type="ARBA" id="ARBA00022833"/>
    </source>
</evidence>
<comment type="function">
    <text evidence="7">Single strand-specific metallo-endoribonuclease involved in late-stage 70S ribosome quality control and in maturation of the 3' terminus of the 16S rRNA.</text>
</comment>
<dbReference type="InterPro" id="IPR023091">
    <property type="entry name" value="MetalPrtase_cat_dom_sf_prd"/>
</dbReference>
<dbReference type="NCBIfam" id="TIGR00043">
    <property type="entry name" value="rRNA maturation RNase YbeY"/>
    <property type="match status" value="1"/>
</dbReference>
<dbReference type="InterPro" id="IPR002036">
    <property type="entry name" value="YbeY"/>
</dbReference>
<evidence type="ECO:0000256" key="7">
    <source>
        <dbReference type="HAMAP-Rule" id="MF_00009"/>
    </source>
</evidence>
<evidence type="ECO:0000256" key="4">
    <source>
        <dbReference type="ARBA" id="ARBA00022759"/>
    </source>
</evidence>
<evidence type="ECO:0000256" key="1">
    <source>
        <dbReference type="ARBA" id="ARBA00010875"/>
    </source>
</evidence>
<feature type="binding site" evidence="7">
    <location>
        <position position="115"/>
    </location>
    <ligand>
        <name>Zn(2+)</name>
        <dbReference type="ChEBI" id="CHEBI:29105"/>
        <note>catalytic</note>
    </ligand>
</feature>
<protein>
    <recommendedName>
        <fullName evidence="7">Endoribonuclease YbeY</fullName>
        <ecNumber evidence="7">3.1.-.-</ecNumber>
    </recommendedName>
</protein>
<dbReference type="GO" id="GO:0004222">
    <property type="term" value="F:metalloendopeptidase activity"/>
    <property type="evidence" value="ECO:0007669"/>
    <property type="project" value="InterPro"/>
</dbReference>
<comment type="subcellular location">
    <subcellularLocation>
        <location evidence="7">Cytoplasm</location>
    </subcellularLocation>
</comment>
<sequence>MLEVYNNQEAIELSDALLEWLEDCGQRAYPLALRNPANGGGVLPELDFVEISLVDDETIDLVHRDFMDIPGATDVITFAHGEIVISTETARSYAEEYGNSFERELLLYIIHGLLHLSGHEDAVPEERKTMESIQNTILKEVYTEFCQ</sequence>
<dbReference type="EC" id="3.1.-.-" evidence="7"/>
<evidence type="ECO:0000256" key="2">
    <source>
        <dbReference type="ARBA" id="ARBA00022722"/>
    </source>
</evidence>
<dbReference type="STRING" id="1123071.SAMN02745181_1372"/>
<feature type="binding site" evidence="7">
    <location>
        <position position="111"/>
    </location>
    <ligand>
        <name>Zn(2+)</name>
        <dbReference type="ChEBI" id="CHEBI:29105"/>
        <note>catalytic</note>
    </ligand>
</feature>
<dbReference type="Gene3D" id="3.40.390.30">
    <property type="entry name" value="Metalloproteases ('zincins'), catalytic domain"/>
    <property type="match status" value="1"/>
</dbReference>
<keyword evidence="7" id="KW-0690">Ribosome biogenesis</keyword>
<dbReference type="PANTHER" id="PTHR46986:SF1">
    <property type="entry name" value="ENDORIBONUCLEASE YBEY, CHLOROPLASTIC"/>
    <property type="match status" value="1"/>
</dbReference>
<dbReference type="GO" id="GO:0006364">
    <property type="term" value="P:rRNA processing"/>
    <property type="evidence" value="ECO:0007669"/>
    <property type="project" value="UniProtKB-UniRule"/>
</dbReference>
<dbReference type="PROSITE" id="PS01306">
    <property type="entry name" value="UPF0054"/>
    <property type="match status" value="1"/>
</dbReference>
<dbReference type="HAMAP" id="MF_00009">
    <property type="entry name" value="Endoribonucl_YbeY"/>
    <property type="match status" value="1"/>
</dbReference>
<dbReference type="InterPro" id="IPR020549">
    <property type="entry name" value="YbeY_CS"/>
</dbReference>
<keyword evidence="7" id="KW-0963">Cytoplasm</keyword>
<dbReference type="GO" id="GO:0008270">
    <property type="term" value="F:zinc ion binding"/>
    <property type="evidence" value="ECO:0007669"/>
    <property type="project" value="UniProtKB-UniRule"/>
</dbReference>
<dbReference type="RefSeq" id="WP_143158742.1">
    <property type="nucleotide sequence ID" value="NZ_FQYR01000003.1"/>
</dbReference>
<keyword evidence="4 7" id="KW-0255">Endonuclease</keyword>
<feature type="binding site" evidence="7">
    <location>
        <position position="121"/>
    </location>
    <ligand>
        <name>Zn(2+)</name>
        <dbReference type="ChEBI" id="CHEBI:29105"/>
        <note>catalytic</note>
    </ligand>
</feature>
<dbReference type="Pfam" id="PF02130">
    <property type="entry name" value="YbeY"/>
    <property type="match status" value="1"/>
</dbReference>
<gene>
    <name evidence="7" type="primary">ybeY</name>
    <name evidence="8" type="ORF">SAMN02745181_1372</name>
</gene>